<evidence type="ECO:0000313" key="3">
    <source>
        <dbReference type="Proteomes" id="UP000257109"/>
    </source>
</evidence>
<feature type="compositionally biased region" description="Acidic residues" evidence="1">
    <location>
        <begin position="143"/>
        <end position="154"/>
    </location>
</feature>
<reference evidence="2" key="1">
    <citation type="submission" date="2018-05" db="EMBL/GenBank/DDBJ databases">
        <title>Draft genome of Mucuna pruriens seed.</title>
        <authorList>
            <person name="Nnadi N.E."/>
            <person name="Vos R."/>
            <person name="Hasami M.H."/>
            <person name="Devisetty U.K."/>
            <person name="Aguiy J.C."/>
        </authorList>
    </citation>
    <scope>NUCLEOTIDE SEQUENCE [LARGE SCALE GENOMIC DNA]</scope>
    <source>
        <strain evidence="2">JCA_2017</strain>
    </source>
</reference>
<evidence type="ECO:0000256" key="1">
    <source>
        <dbReference type="SAM" id="MobiDB-lite"/>
    </source>
</evidence>
<dbReference type="EMBL" id="QJKJ01002251">
    <property type="protein sequence ID" value="RDY03624.1"/>
    <property type="molecule type" value="Genomic_DNA"/>
</dbReference>
<gene>
    <name evidence="2" type="ORF">CR513_12768</name>
</gene>
<name>A0A371HLM6_MUCPR</name>
<sequence>MKKYQRSHLRQNWWKGKVKFMGCECNWSTFEHVCWKNKSKLEYKKVEDLVNIKYNQALKQCFDTCDVIDSILLHDIDGMGESRREGEDPEDDLVFDYNNNLTGRGVANFPIAGATPSAEQLEIDEVQEEEEEEIYGRNSSENDKEDDLYLEDND</sequence>
<accession>A0A371HLM6</accession>
<feature type="non-terminal residue" evidence="2">
    <location>
        <position position="1"/>
    </location>
</feature>
<feature type="region of interest" description="Disordered" evidence="1">
    <location>
        <begin position="126"/>
        <end position="154"/>
    </location>
</feature>
<dbReference type="Proteomes" id="UP000257109">
    <property type="component" value="Unassembled WGS sequence"/>
</dbReference>
<organism evidence="2 3">
    <name type="scientific">Mucuna pruriens</name>
    <name type="common">Velvet bean</name>
    <name type="synonym">Dolichos pruriens</name>
    <dbReference type="NCBI Taxonomy" id="157652"/>
    <lineage>
        <taxon>Eukaryota</taxon>
        <taxon>Viridiplantae</taxon>
        <taxon>Streptophyta</taxon>
        <taxon>Embryophyta</taxon>
        <taxon>Tracheophyta</taxon>
        <taxon>Spermatophyta</taxon>
        <taxon>Magnoliopsida</taxon>
        <taxon>eudicotyledons</taxon>
        <taxon>Gunneridae</taxon>
        <taxon>Pentapetalae</taxon>
        <taxon>rosids</taxon>
        <taxon>fabids</taxon>
        <taxon>Fabales</taxon>
        <taxon>Fabaceae</taxon>
        <taxon>Papilionoideae</taxon>
        <taxon>50 kb inversion clade</taxon>
        <taxon>NPAAA clade</taxon>
        <taxon>indigoferoid/millettioid clade</taxon>
        <taxon>Phaseoleae</taxon>
        <taxon>Mucuna</taxon>
    </lineage>
</organism>
<keyword evidence="3" id="KW-1185">Reference proteome</keyword>
<evidence type="ECO:0000313" key="2">
    <source>
        <dbReference type="EMBL" id="RDY03624.1"/>
    </source>
</evidence>
<comment type="caution">
    <text evidence="2">The sequence shown here is derived from an EMBL/GenBank/DDBJ whole genome shotgun (WGS) entry which is preliminary data.</text>
</comment>
<proteinExistence type="predicted"/>
<dbReference type="OrthoDB" id="1435746at2759"/>
<dbReference type="AlphaFoldDB" id="A0A371HLM6"/>
<protein>
    <submittedName>
        <fullName evidence="2">Uncharacterized protein</fullName>
    </submittedName>
</protein>